<organism evidence="1 2">
    <name type="scientific">Candidatus Giovannonibacteria bacterium RIFCSPHIGHO2_02_43_13</name>
    <dbReference type="NCBI Taxonomy" id="1798330"/>
    <lineage>
        <taxon>Bacteria</taxon>
        <taxon>Candidatus Giovannoniibacteriota</taxon>
    </lineage>
</organism>
<dbReference type="AlphaFoldDB" id="A0A1F5WQP5"/>
<comment type="caution">
    <text evidence="1">The sequence shown here is derived from an EMBL/GenBank/DDBJ whole genome shotgun (WGS) entry which is preliminary data.</text>
</comment>
<proteinExistence type="predicted"/>
<evidence type="ECO:0000313" key="2">
    <source>
        <dbReference type="Proteomes" id="UP000178425"/>
    </source>
</evidence>
<protein>
    <submittedName>
        <fullName evidence="1">Uncharacterized protein</fullName>
    </submittedName>
</protein>
<sequence length="113" mass="12947">MWSNIQYNLAKLFNFPIKPESDRRVQNLLAEIKRQGNFYFKIELHKGGWTAECENVKGIITGGTNPQPTQSEVDEKIKDAIFSAFGIPPYLCRDNLVYPVWRPAKELVYAGGR</sequence>
<name>A0A1F5WQP5_9BACT</name>
<accession>A0A1F5WQP5</accession>
<reference evidence="1 2" key="1">
    <citation type="journal article" date="2016" name="Nat. Commun.">
        <title>Thousands of microbial genomes shed light on interconnected biogeochemical processes in an aquifer system.</title>
        <authorList>
            <person name="Anantharaman K."/>
            <person name="Brown C.T."/>
            <person name="Hug L.A."/>
            <person name="Sharon I."/>
            <person name="Castelle C.J."/>
            <person name="Probst A.J."/>
            <person name="Thomas B.C."/>
            <person name="Singh A."/>
            <person name="Wilkins M.J."/>
            <person name="Karaoz U."/>
            <person name="Brodie E.L."/>
            <person name="Williams K.H."/>
            <person name="Hubbard S.S."/>
            <person name="Banfield J.F."/>
        </authorList>
    </citation>
    <scope>NUCLEOTIDE SEQUENCE [LARGE SCALE GENOMIC DNA]</scope>
</reference>
<evidence type="ECO:0000313" key="1">
    <source>
        <dbReference type="EMBL" id="OGF77571.1"/>
    </source>
</evidence>
<dbReference type="Proteomes" id="UP000178425">
    <property type="component" value="Unassembled WGS sequence"/>
</dbReference>
<gene>
    <name evidence="1" type="ORF">A2W54_01865</name>
</gene>
<dbReference type="EMBL" id="MFHI01000040">
    <property type="protein sequence ID" value="OGF77571.1"/>
    <property type="molecule type" value="Genomic_DNA"/>
</dbReference>